<dbReference type="GO" id="GO:0031965">
    <property type="term" value="C:nuclear membrane"/>
    <property type="evidence" value="ECO:0007669"/>
    <property type="project" value="UniProtKB-SubCell"/>
</dbReference>
<name>A0A0W4ZII3_PNEC8</name>
<dbReference type="EMBL" id="LFVZ01000008">
    <property type="protein sequence ID" value="KTW28188.1"/>
    <property type="molecule type" value="Genomic_DNA"/>
</dbReference>
<dbReference type="GeneID" id="28938394"/>
<dbReference type="GO" id="GO:0004577">
    <property type="term" value="F:N-acetylglucosaminyldiphosphodolichol N-acetylglucosaminyltransferase activity"/>
    <property type="evidence" value="ECO:0007669"/>
    <property type="project" value="TreeGrafter"/>
</dbReference>
<protein>
    <recommendedName>
        <fullName evidence="5 11">UDP-N-acetylglucosamine transferase subunit ALG14</fullName>
    </recommendedName>
    <alternativeName>
        <fullName evidence="10 11">Asparagine-linked glycosylation protein 14</fullName>
    </alternativeName>
</protein>
<evidence type="ECO:0000256" key="10">
    <source>
        <dbReference type="ARBA" id="ARBA00032062"/>
    </source>
</evidence>
<keyword evidence="6 11" id="KW-0812">Transmembrane</keyword>
<proteinExistence type="inferred from homology"/>
<feature type="transmembrane region" description="Helical" evidence="11">
    <location>
        <begin position="102"/>
        <end position="122"/>
    </location>
</feature>
<dbReference type="PANTHER" id="PTHR12154">
    <property type="entry name" value="GLYCOSYL TRANSFERASE-RELATED"/>
    <property type="match status" value="1"/>
</dbReference>
<dbReference type="Proteomes" id="UP000054454">
    <property type="component" value="Unassembled WGS sequence"/>
</dbReference>
<evidence type="ECO:0000256" key="2">
    <source>
        <dbReference type="ARBA" id="ARBA00004590"/>
    </source>
</evidence>
<sequence>MDIRIIYVLTKPRKHKHKSRSKDDQIKLLIFLGSGGHTAEMIRLLKKVDFLRYSKRTYVISAGDFLSKGKVRKLEIEKTNSSGYAGKYYIENVPRARYVNQVYYTTAFSSILCLISCLKILLWNKLGRPDALLCNGPGSSVMMCLAAIITEIFGLNRPDIIFIESFARVKSLSLSGRILLYLVDRFIVQWPDLIKKSSKIEYYGILI</sequence>
<evidence type="ECO:0000256" key="11">
    <source>
        <dbReference type="RuleBase" id="RU362127"/>
    </source>
</evidence>
<comment type="function">
    <text evidence="11">Involved in protein N-glycosylation. Essential for the second step of the dolichol-linked oligosaccharide pathway. Anchors the catalytic subunit ALG13 to the ER.</text>
</comment>
<reference evidence="13" key="1">
    <citation type="journal article" date="2016" name="Nat. Commun.">
        <title>Genome analysis of three Pneumocystis species reveals adaptation mechanisms to life exclusively in mammalian hosts.</title>
        <authorList>
            <person name="Ma L."/>
            <person name="Chen Z."/>
            <person name="Huang D.W."/>
            <person name="Kutty G."/>
            <person name="Ishihara M."/>
            <person name="Wang H."/>
            <person name="Abouelleil A."/>
            <person name="Bishop L."/>
            <person name="Davey E."/>
            <person name="Deng R."/>
            <person name="Deng X."/>
            <person name="Fan L."/>
            <person name="Fantoni G."/>
            <person name="Fitzgerald M."/>
            <person name="Gogineni E."/>
            <person name="Goldberg J.M."/>
            <person name="Handley G."/>
            <person name="Hu X."/>
            <person name="Huber C."/>
            <person name="Jiao X."/>
            <person name="Jones K."/>
            <person name="Levin J.Z."/>
            <person name="Liu Y."/>
            <person name="Macdonald P."/>
            <person name="Melnikov A."/>
            <person name="Raley C."/>
            <person name="Sassi M."/>
            <person name="Sherman B.T."/>
            <person name="Song X."/>
            <person name="Sykes S."/>
            <person name="Tran B."/>
            <person name="Walsh L."/>
            <person name="Xia Y."/>
            <person name="Yang J."/>
            <person name="Young S."/>
            <person name="Zeng Q."/>
            <person name="Zheng X."/>
            <person name="Stephens R."/>
            <person name="Nusbaum C."/>
            <person name="Birren B.W."/>
            <person name="Azadi P."/>
            <person name="Lempicki R.A."/>
            <person name="Cuomo C.A."/>
            <person name="Kovacs J.A."/>
        </authorList>
    </citation>
    <scope>NUCLEOTIDE SEQUENCE [LARGE SCALE GENOMIC DNA]</scope>
    <source>
        <strain evidence="13">B80</strain>
    </source>
</reference>
<evidence type="ECO:0000256" key="3">
    <source>
        <dbReference type="ARBA" id="ARBA00009731"/>
    </source>
</evidence>
<keyword evidence="8 11" id="KW-1133">Transmembrane helix</keyword>
<dbReference type="PANTHER" id="PTHR12154:SF4">
    <property type="entry name" value="UDP-N-ACETYLGLUCOSAMINE TRANSFERASE SUBUNIT ALG14 HOMOLOG"/>
    <property type="match status" value="1"/>
</dbReference>
<comment type="caution">
    <text evidence="12">The sequence shown here is derived from an EMBL/GenBank/DDBJ whole genome shotgun (WGS) entry which is preliminary data.</text>
</comment>
<comment type="similarity">
    <text evidence="3 11">Belongs to the ALG14 family.</text>
</comment>
<dbReference type="GO" id="GO:0006488">
    <property type="term" value="P:dolichol-linked oligosaccharide biosynthetic process"/>
    <property type="evidence" value="ECO:0007669"/>
    <property type="project" value="InterPro"/>
</dbReference>
<organism evidence="12 13">
    <name type="scientific">Pneumocystis carinii (strain B80)</name>
    <name type="common">Rat pneumocystis pneumonia agent</name>
    <name type="synonym">Pneumocystis carinii f. sp. carinii</name>
    <dbReference type="NCBI Taxonomy" id="1408658"/>
    <lineage>
        <taxon>Eukaryota</taxon>
        <taxon>Fungi</taxon>
        <taxon>Dikarya</taxon>
        <taxon>Ascomycota</taxon>
        <taxon>Taphrinomycotina</taxon>
        <taxon>Pneumocystomycetes</taxon>
        <taxon>Pneumocystaceae</taxon>
        <taxon>Pneumocystis</taxon>
    </lineage>
</organism>
<evidence type="ECO:0000313" key="12">
    <source>
        <dbReference type="EMBL" id="KTW28188.1"/>
    </source>
</evidence>
<keyword evidence="13" id="KW-1185">Reference proteome</keyword>
<evidence type="ECO:0000313" key="13">
    <source>
        <dbReference type="Proteomes" id="UP000054454"/>
    </source>
</evidence>
<accession>A0A0W4ZII3</accession>
<dbReference type="OrthoDB" id="17098at2759"/>
<evidence type="ECO:0000256" key="8">
    <source>
        <dbReference type="ARBA" id="ARBA00022989"/>
    </source>
</evidence>
<dbReference type="Gene3D" id="3.40.50.2000">
    <property type="entry name" value="Glycogen Phosphorylase B"/>
    <property type="match status" value="1"/>
</dbReference>
<dbReference type="VEuPathDB" id="FungiDB:T552_04140"/>
<evidence type="ECO:0000256" key="6">
    <source>
        <dbReference type="ARBA" id="ARBA00022692"/>
    </source>
</evidence>
<dbReference type="RefSeq" id="XP_018225897.1">
    <property type="nucleotide sequence ID" value="XM_018372191.1"/>
</dbReference>
<keyword evidence="7 11" id="KW-0256">Endoplasmic reticulum</keyword>
<evidence type="ECO:0000256" key="1">
    <source>
        <dbReference type="ARBA" id="ARBA00004389"/>
    </source>
</evidence>
<evidence type="ECO:0000256" key="5">
    <source>
        <dbReference type="ARBA" id="ARBA00017467"/>
    </source>
</evidence>
<comment type="subcellular location">
    <subcellularLocation>
        <location evidence="1 11">Endoplasmic reticulum membrane</location>
        <topology evidence="1 11">Single-pass membrane protein</topology>
    </subcellularLocation>
    <subcellularLocation>
        <location evidence="2">Nucleus membrane</location>
        <topology evidence="2">Single-pass membrane protein</topology>
    </subcellularLocation>
</comment>
<comment type="subunit">
    <text evidence="4 11">Heterodimer with ALG13 to form a functional enzyme.</text>
</comment>
<dbReference type="Pfam" id="PF08660">
    <property type="entry name" value="Alg14"/>
    <property type="match status" value="1"/>
</dbReference>
<gene>
    <name evidence="11" type="primary">ALG14</name>
    <name evidence="12" type="ORF">T552_04140</name>
</gene>
<dbReference type="InterPro" id="IPR013969">
    <property type="entry name" value="Oligosacch_biosynth_Alg14"/>
</dbReference>
<keyword evidence="9 11" id="KW-0472">Membrane</keyword>
<evidence type="ECO:0000256" key="4">
    <source>
        <dbReference type="ARBA" id="ARBA00011335"/>
    </source>
</evidence>
<evidence type="ECO:0000256" key="7">
    <source>
        <dbReference type="ARBA" id="ARBA00022824"/>
    </source>
</evidence>
<dbReference type="GO" id="GO:0043541">
    <property type="term" value="C:UDP-N-acetylglucosamine transferase complex"/>
    <property type="evidence" value="ECO:0007669"/>
    <property type="project" value="TreeGrafter"/>
</dbReference>
<dbReference type="AlphaFoldDB" id="A0A0W4ZII3"/>
<evidence type="ECO:0000256" key="9">
    <source>
        <dbReference type="ARBA" id="ARBA00023136"/>
    </source>
</evidence>